<dbReference type="SUPFAM" id="SSF54236">
    <property type="entry name" value="Ubiquitin-like"/>
    <property type="match status" value="1"/>
</dbReference>
<dbReference type="Gene3D" id="3.10.20.770">
    <property type="match status" value="1"/>
</dbReference>
<dbReference type="SMART" id="SM00144">
    <property type="entry name" value="PI3K_rbd"/>
    <property type="match status" value="1"/>
</dbReference>
<feature type="region of interest" description="Disordered" evidence="1">
    <location>
        <begin position="41"/>
        <end position="127"/>
    </location>
</feature>
<dbReference type="FunFam" id="3.10.20.90:FF:000105">
    <property type="entry name" value="phosphatidylinositol 4-phosphate 3-kinase C2 domain-containing subunit beta"/>
    <property type="match status" value="1"/>
</dbReference>
<feature type="compositionally biased region" description="Polar residues" evidence="1">
    <location>
        <begin position="78"/>
        <end position="87"/>
    </location>
</feature>
<dbReference type="AlphaFoldDB" id="A0AAW0MLH1"/>
<evidence type="ECO:0000313" key="4">
    <source>
        <dbReference type="Proteomes" id="UP001460270"/>
    </source>
</evidence>
<feature type="region of interest" description="Disordered" evidence="1">
    <location>
        <begin position="146"/>
        <end position="259"/>
    </location>
</feature>
<evidence type="ECO:0000313" key="3">
    <source>
        <dbReference type="EMBL" id="KAK7879163.1"/>
    </source>
</evidence>
<feature type="compositionally biased region" description="Basic and acidic residues" evidence="1">
    <location>
        <begin position="41"/>
        <end position="58"/>
    </location>
</feature>
<comment type="caution">
    <text evidence="3">The sequence shown here is derived from an EMBL/GenBank/DDBJ whole genome shotgun (WGS) entry which is preliminary data.</text>
</comment>
<dbReference type="Proteomes" id="UP001460270">
    <property type="component" value="Unassembled WGS sequence"/>
</dbReference>
<feature type="domain" description="PI3K-RBD" evidence="2">
    <location>
        <begin position="329"/>
        <end position="416"/>
    </location>
</feature>
<reference evidence="4" key="1">
    <citation type="submission" date="2024-04" db="EMBL/GenBank/DDBJ databases">
        <title>Salinicola lusitanus LLJ914,a marine bacterium isolated from the Okinawa Trough.</title>
        <authorList>
            <person name="Li J."/>
        </authorList>
    </citation>
    <scope>NUCLEOTIDE SEQUENCE [LARGE SCALE GENOMIC DNA]</scope>
</reference>
<sequence length="451" mass="49955">MSAAHTQNEAPDSGWTLESLGLSQKELVLAEALQMEYDALSRIKQDRGQDPGQDRGQEQGRGQGRSQETPRICPPAPNTRTKTTVQSIHRPRPTASRNFNTNLPDAALDLPGGSTQTLTPAGAPPAGLSVSKEPLYILEALETNKQTCDDQSDEAPPAVPPRLPITPAPHLSVTQALPLPSDHASRAPPRDINLFTPDGDASKLEPKAEPDFDGLNQSLLRLNDTPPPRPRRDQSGKPVARSKTLPPQVPPRTYLPTVKTNRTQRRVSADPQWFWYELFQVSEERDEEVAAFCHMLDVLRSAFPHSDSNSNPGFVWSPSLSPDLIQGLGVSVKVCVSCEGAREPLCFTCDGSSTVDLLIYQTLCYTQDQEDLDVDQFLMKVCGLDEYLPNSQTLAALEFVQQCLKFDWDVRLKLVRRADINTELQRTKDDDETPSSMNHGILLQERPINRL</sequence>
<dbReference type="InterPro" id="IPR029071">
    <property type="entry name" value="Ubiquitin-like_domsf"/>
</dbReference>
<evidence type="ECO:0000259" key="2">
    <source>
        <dbReference type="PROSITE" id="PS51546"/>
    </source>
</evidence>
<dbReference type="EMBL" id="JBBPFD010000337">
    <property type="protein sequence ID" value="KAK7879163.1"/>
    <property type="molecule type" value="Genomic_DNA"/>
</dbReference>
<feature type="compositionally biased region" description="Basic and acidic residues" evidence="1">
    <location>
        <begin position="200"/>
        <end position="210"/>
    </location>
</feature>
<evidence type="ECO:0000256" key="1">
    <source>
        <dbReference type="SAM" id="MobiDB-lite"/>
    </source>
</evidence>
<organism evidence="3 4">
    <name type="scientific">Mugilogobius chulae</name>
    <name type="common">yellowstripe goby</name>
    <dbReference type="NCBI Taxonomy" id="88201"/>
    <lineage>
        <taxon>Eukaryota</taxon>
        <taxon>Metazoa</taxon>
        <taxon>Chordata</taxon>
        <taxon>Craniata</taxon>
        <taxon>Vertebrata</taxon>
        <taxon>Euteleostomi</taxon>
        <taxon>Actinopterygii</taxon>
        <taxon>Neopterygii</taxon>
        <taxon>Teleostei</taxon>
        <taxon>Neoteleostei</taxon>
        <taxon>Acanthomorphata</taxon>
        <taxon>Gobiaria</taxon>
        <taxon>Gobiiformes</taxon>
        <taxon>Gobioidei</taxon>
        <taxon>Gobiidae</taxon>
        <taxon>Gobionellinae</taxon>
        <taxon>Mugilogobius</taxon>
    </lineage>
</organism>
<gene>
    <name evidence="3" type="ORF">WMY93_034053</name>
</gene>
<name>A0AAW0MLH1_9GOBI</name>
<accession>A0AAW0MLH1</accession>
<dbReference type="Pfam" id="PF00794">
    <property type="entry name" value="PI3K_rbd"/>
    <property type="match status" value="1"/>
</dbReference>
<keyword evidence="4" id="KW-1185">Reference proteome</keyword>
<proteinExistence type="predicted"/>
<feature type="non-terminal residue" evidence="3">
    <location>
        <position position="451"/>
    </location>
</feature>
<protein>
    <recommendedName>
        <fullName evidence="2">PI3K-RBD domain-containing protein</fullName>
    </recommendedName>
</protein>
<dbReference type="PROSITE" id="PS51546">
    <property type="entry name" value="PI3K_RBD"/>
    <property type="match status" value="1"/>
</dbReference>
<feature type="compositionally biased region" description="Pro residues" evidence="1">
    <location>
        <begin position="157"/>
        <end position="167"/>
    </location>
</feature>
<dbReference type="InterPro" id="IPR000341">
    <property type="entry name" value="PI3K_Ras-bd_dom"/>
</dbReference>